<gene>
    <name evidence="1" type="ORF">DMENIID0002_01500</name>
</gene>
<dbReference type="EMBL" id="AP029170">
    <property type="protein sequence ID" value="BFD45504.1"/>
    <property type="molecule type" value="Genomic_DNA"/>
</dbReference>
<name>A0AAT9G6T9_9RICK</name>
<protein>
    <submittedName>
        <fullName evidence="1">Uncharacterized protein</fullName>
    </submittedName>
</protein>
<reference evidence="1" key="1">
    <citation type="submission" date="2024-01" db="EMBL/GenBank/DDBJ databases">
        <title>Sequencing the genomes of a sandfly, Sergentomyia squamirostris, and its two endosymbionts.</title>
        <authorList>
            <person name="Itokawa K."/>
            <person name="Sanjoba C."/>
        </authorList>
    </citation>
    <scope>NUCLEOTIDE SEQUENCE</scope>
    <source>
        <strain evidence="1">RiSSQ</strain>
    </source>
</reference>
<evidence type="ECO:0000313" key="1">
    <source>
        <dbReference type="EMBL" id="BFD45504.1"/>
    </source>
</evidence>
<accession>A0AAT9G6T9</accession>
<sequence length="151" mass="17391">MRHTTTLTSNAIIFLTPPYNKNNDLKLRNDVIITSQQEGLTVVEIIESKGPYDYCTLGKLIRRVMTCSDKSVIILIDEDLLYTPINTLFWSVLGTLSSANLITITTYTRFYEKVLLQKIDIKDDYFLYVAATYCKRYHTFGSKKSNLNIDE</sequence>
<organism evidence="1">
    <name type="scientific">Candidatus Tisiphia endosymbiont of Sergentomyia squamirostris</name>
    <dbReference type="NCBI Taxonomy" id="3113639"/>
    <lineage>
        <taxon>Bacteria</taxon>
        <taxon>Pseudomonadati</taxon>
        <taxon>Pseudomonadota</taxon>
        <taxon>Alphaproteobacteria</taxon>
        <taxon>Rickettsiales</taxon>
        <taxon>Rickettsiaceae</taxon>
        <taxon>Rickettsieae</taxon>
        <taxon>Candidatus Tisiphia</taxon>
    </lineage>
</organism>
<dbReference type="AlphaFoldDB" id="A0AAT9G6T9"/>
<proteinExistence type="predicted"/>